<dbReference type="CDD" id="cd07380">
    <property type="entry name" value="MPP_CWF19_N"/>
    <property type="match status" value="1"/>
</dbReference>
<evidence type="ECO:0000259" key="2">
    <source>
        <dbReference type="Pfam" id="PF04676"/>
    </source>
</evidence>
<dbReference type="GO" id="GO:0000398">
    <property type="term" value="P:mRNA splicing, via spliceosome"/>
    <property type="evidence" value="ECO:0007669"/>
    <property type="project" value="TreeGrafter"/>
</dbReference>
<proteinExistence type="predicted"/>
<dbReference type="KEGG" id="bcom:BAUCODRAFT_109532"/>
<keyword evidence="5" id="KW-1185">Reference proteome</keyword>
<protein>
    <recommendedName>
        <fullName evidence="6">Cwf19-like C-terminal domain-containing protein</fullName>
    </recommendedName>
</protein>
<feature type="compositionally biased region" description="Low complexity" evidence="1">
    <location>
        <begin position="242"/>
        <end position="251"/>
    </location>
</feature>
<dbReference type="EMBL" id="KB445556">
    <property type="protein sequence ID" value="EMC95870.1"/>
    <property type="molecule type" value="Genomic_DNA"/>
</dbReference>
<dbReference type="GO" id="GO:0071014">
    <property type="term" value="C:post-mRNA release spliceosomal complex"/>
    <property type="evidence" value="ECO:0007669"/>
    <property type="project" value="EnsemblFungi"/>
</dbReference>
<reference evidence="4 5" key="1">
    <citation type="journal article" date="2012" name="PLoS Pathog.">
        <title>Diverse lifestyles and strategies of plant pathogenesis encoded in the genomes of eighteen Dothideomycetes fungi.</title>
        <authorList>
            <person name="Ohm R.A."/>
            <person name="Feau N."/>
            <person name="Henrissat B."/>
            <person name="Schoch C.L."/>
            <person name="Horwitz B.A."/>
            <person name="Barry K.W."/>
            <person name="Condon B.J."/>
            <person name="Copeland A.C."/>
            <person name="Dhillon B."/>
            <person name="Glaser F."/>
            <person name="Hesse C.N."/>
            <person name="Kosti I."/>
            <person name="LaButti K."/>
            <person name="Lindquist E.A."/>
            <person name="Lucas S."/>
            <person name="Salamov A.A."/>
            <person name="Bradshaw R.E."/>
            <person name="Ciuffetti L."/>
            <person name="Hamelin R.C."/>
            <person name="Kema G.H.J."/>
            <person name="Lawrence C."/>
            <person name="Scott J.A."/>
            <person name="Spatafora J.W."/>
            <person name="Turgeon B.G."/>
            <person name="de Wit P.J.G.M."/>
            <person name="Zhong S."/>
            <person name="Goodwin S.B."/>
            <person name="Grigoriev I.V."/>
        </authorList>
    </citation>
    <scope>NUCLEOTIDE SEQUENCE [LARGE SCALE GENOMIC DNA]</scope>
    <source>
        <strain evidence="4 5">UAMH 10762</strain>
    </source>
</reference>
<feature type="region of interest" description="Disordered" evidence="1">
    <location>
        <begin position="242"/>
        <end position="267"/>
    </location>
</feature>
<evidence type="ECO:0000313" key="4">
    <source>
        <dbReference type="EMBL" id="EMC95870.1"/>
    </source>
</evidence>
<dbReference type="Pfam" id="PF04677">
    <property type="entry name" value="CwfJ_C_1"/>
    <property type="match status" value="1"/>
</dbReference>
<evidence type="ECO:0000256" key="1">
    <source>
        <dbReference type="SAM" id="MobiDB-lite"/>
    </source>
</evidence>
<name>M2NAJ2_BAUPA</name>
<sequence length="510" mass="56717">MASKIVVLGDVNGRFTEVFARLASLHAKQGFAFAIIAGKLFGEDDSNELDKLLSAELPVPLPIYTIPGHHHIPEKARAFYETGELCPNLSVITKTLKTSDGFRIATTQSSIGGDADILVTDDWPAGVQDGASAQYVGSTPPPQGVRSVSDLCTALKPRYHFATSEAYYEREPFFHNGPAPHSVTRFISLAPFGNAFKHKWIYAFNLEPSAPPPTAIPPGCTASPLTAPKKRKAEAHDTNVNNFRFANGNGNAHHDSEYGSRKRGKWQPPPKPDQCYFCLSNPACETHMIGSIGNDVYLTIAKGPLTTRTTFPELGFPGHMLLIPLQHAPTTSAIPDDETRRATMNEMQRYRGALQNMLVECSKGEDGQSKLGAVTWEISRGSGVHLHWQFLPMPADMIQRGLVEAGFDVEAENLSYPKFAKSFKEMEKVEEGNDFFKVMIWSETLRKEMVMPLDKSFRFDLQFGRRVLGKLLGLEQRTHWRKCEQTKVEEEADAETFKTAFKAFDFSLED</sequence>
<dbReference type="RefSeq" id="XP_007677201.1">
    <property type="nucleotide sequence ID" value="XM_007679011.1"/>
</dbReference>
<evidence type="ECO:0000259" key="3">
    <source>
        <dbReference type="Pfam" id="PF04677"/>
    </source>
</evidence>
<dbReference type="HOGENOM" id="CLU_019955_2_0_1"/>
<dbReference type="PANTHER" id="PTHR12072:SF4">
    <property type="entry name" value="CWF19-LIKE PROTEIN 1"/>
    <property type="match status" value="1"/>
</dbReference>
<dbReference type="Proteomes" id="UP000011761">
    <property type="component" value="Unassembled WGS sequence"/>
</dbReference>
<dbReference type="GO" id="GO:0000974">
    <property type="term" value="C:Prp19 complex"/>
    <property type="evidence" value="ECO:0007669"/>
    <property type="project" value="EnsemblFungi"/>
</dbReference>
<dbReference type="OMA" id="IVPITHY"/>
<dbReference type="AlphaFoldDB" id="M2NAJ2"/>
<feature type="domain" description="Cwf19-like C-terminal" evidence="3">
    <location>
        <begin position="271"/>
        <end position="399"/>
    </location>
</feature>
<feature type="domain" description="Cwf19-like protein C-terminal" evidence="2">
    <location>
        <begin position="435"/>
        <end position="506"/>
    </location>
</feature>
<dbReference type="InterPro" id="IPR006768">
    <property type="entry name" value="Cwf19-like_C_dom-1"/>
</dbReference>
<dbReference type="eggNOG" id="KOG2476">
    <property type="taxonomic scope" value="Eukaryota"/>
</dbReference>
<dbReference type="PANTHER" id="PTHR12072">
    <property type="entry name" value="CWF19, CELL CYCLE CONTROL PROTEIN"/>
    <property type="match status" value="1"/>
</dbReference>
<organism evidence="4 5">
    <name type="scientific">Baudoinia panamericana (strain UAMH 10762)</name>
    <name type="common">Angels' share fungus</name>
    <name type="synonym">Baudoinia compniacensis (strain UAMH 10762)</name>
    <dbReference type="NCBI Taxonomy" id="717646"/>
    <lineage>
        <taxon>Eukaryota</taxon>
        <taxon>Fungi</taxon>
        <taxon>Dikarya</taxon>
        <taxon>Ascomycota</taxon>
        <taxon>Pezizomycotina</taxon>
        <taxon>Dothideomycetes</taxon>
        <taxon>Dothideomycetidae</taxon>
        <taxon>Mycosphaerellales</taxon>
        <taxon>Teratosphaeriaceae</taxon>
        <taxon>Baudoinia</taxon>
    </lineage>
</organism>
<dbReference type="STRING" id="717646.M2NAJ2"/>
<gene>
    <name evidence="4" type="ORF">BAUCODRAFT_109532</name>
</gene>
<dbReference type="InterPro" id="IPR040194">
    <property type="entry name" value="Cwf19-like"/>
</dbReference>
<dbReference type="GO" id="GO:0061632">
    <property type="term" value="F:RNA lariat debranching enzyme activator activity"/>
    <property type="evidence" value="ECO:0007669"/>
    <property type="project" value="TreeGrafter"/>
</dbReference>
<dbReference type="Pfam" id="PF04676">
    <property type="entry name" value="CwfJ_C_2"/>
    <property type="match status" value="1"/>
</dbReference>
<dbReference type="InterPro" id="IPR036265">
    <property type="entry name" value="HIT-like_sf"/>
</dbReference>
<evidence type="ECO:0000313" key="5">
    <source>
        <dbReference type="Proteomes" id="UP000011761"/>
    </source>
</evidence>
<evidence type="ECO:0008006" key="6">
    <source>
        <dbReference type="Google" id="ProtNLM"/>
    </source>
</evidence>
<dbReference type="GeneID" id="19107161"/>
<dbReference type="SUPFAM" id="SSF54197">
    <property type="entry name" value="HIT-like"/>
    <property type="match status" value="1"/>
</dbReference>
<dbReference type="OrthoDB" id="444325at2759"/>
<accession>M2NAJ2</accession>
<dbReference type="InterPro" id="IPR006767">
    <property type="entry name" value="Cwf19-like_C_dom-2"/>
</dbReference>